<dbReference type="CDD" id="cd07437">
    <property type="entry name" value="PHP_HisPPase_Ycdx_like"/>
    <property type="match status" value="1"/>
</dbReference>
<dbReference type="SMART" id="SM00481">
    <property type="entry name" value="POLIIIAc"/>
    <property type="match status" value="1"/>
</dbReference>
<dbReference type="Proteomes" id="UP000199230">
    <property type="component" value="Unassembled WGS sequence"/>
</dbReference>
<keyword evidence="2" id="KW-0378">Hydrolase</keyword>
<organism evidence="2 3">
    <name type="scientific">Tindallia californiensis</name>
    <dbReference type="NCBI Taxonomy" id="159292"/>
    <lineage>
        <taxon>Bacteria</taxon>
        <taxon>Bacillati</taxon>
        <taxon>Bacillota</taxon>
        <taxon>Clostridia</taxon>
        <taxon>Peptostreptococcales</taxon>
        <taxon>Tindalliaceae</taxon>
        <taxon>Tindallia</taxon>
    </lineage>
</organism>
<name>A0A1H3MTQ4_9FIRM</name>
<dbReference type="AlphaFoldDB" id="A0A1H3MTQ4"/>
<feature type="domain" description="Polymerase/histidinol phosphatase N-terminal" evidence="1">
    <location>
        <begin position="5"/>
        <end position="79"/>
    </location>
</feature>
<dbReference type="GO" id="GO:0005829">
    <property type="term" value="C:cytosol"/>
    <property type="evidence" value="ECO:0007669"/>
    <property type="project" value="TreeGrafter"/>
</dbReference>
<dbReference type="InterPro" id="IPR016195">
    <property type="entry name" value="Pol/histidinol_Pase-like"/>
</dbReference>
<dbReference type="GO" id="GO:0008270">
    <property type="term" value="F:zinc ion binding"/>
    <property type="evidence" value="ECO:0007669"/>
    <property type="project" value="TreeGrafter"/>
</dbReference>
<dbReference type="OrthoDB" id="9808747at2"/>
<dbReference type="Pfam" id="PF02811">
    <property type="entry name" value="PHP"/>
    <property type="match status" value="1"/>
</dbReference>
<evidence type="ECO:0000313" key="2">
    <source>
        <dbReference type="EMBL" id="SDY80077.1"/>
    </source>
</evidence>
<proteinExistence type="predicted"/>
<dbReference type="InterPro" id="IPR004013">
    <property type="entry name" value="PHP_dom"/>
</dbReference>
<dbReference type="InterPro" id="IPR050243">
    <property type="entry name" value="PHP_phosphatase"/>
</dbReference>
<keyword evidence="3" id="KW-1185">Reference proteome</keyword>
<dbReference type="NCBIfam" id="NF006702">
    <property type="entry name" value="PRK09248.1"/>
    <property type="match status" value="1"/>
</dbReference>
<gene>
    <name evidence="2" type="ORF">SAMN05192546_104277</name>
</gene>
<reference evidence="2 3" key="1">
    <citation type="submission" date="2016-10" db="EMBL/GenBank/DDBJ databases">
        <authorList>
            <person name="de Groot N.N."/>
        </authorList>
    </citation>
    <scope>NUCLEOTIDE SEQUENCE [LARGE SCALE GENOMIC DNA]</scope>
    <source>
        <strain evidence="2 3">APO</strain>
    </source>
</reference>
<sequence length="239" mass="26612">MNLIADTHCHTIASGHAYSTIQEMALQASEKKISLIAMTDHGPAMPHAASKLHFRNLKVLPSHMYGVEVLKGAEVNIVDHNGQLDLSDSILQPLELVIASFHLPCIKPGSEKENTDTLIKVMRNPHVDILGHTGNPAFPVQIEKMVEAAGKYGKLIEVNNSSLTPYSFRKGSWERCMKILETCRDYKVPVVVGSDAHISWDIGKFEKAREMIKQLNVPESLVYSTDIQRLKKHLGIAER</sequence>
<dbReference type="PANTHER" id="PTHR36928">
    <property type="entry name" value="PHOSPHATASE YCDX-RELATED"/>
    <property type="match status" value="1"/>
</dbReference>
<evidence type="ECO:0000259" key="1">
    <source>
        <dbReference type="SMART" id="SM00481"/>
    </source>
</evidence>
<dbReference type="EMBL" id="FNPV01000004">
    <property type="protein sequence ID" value="SDY80077.1"/>
    <property type="molecule type" value="Genomic_DNA"/>
</dbReference>
<dbReference type="Pfam" id="PF13263">
    <property type="entry name" value="PHP_C"/>
    <property type="match status" value="1"/>
</dbReference>
<evidence type="ECO:0000313" key="3">
    <source>
        <dbReference type="Proteomes" id="UP000199230"/>
    </source>
</evidence>
<accession>A0A1H3MTQ4</accession>
<dbReference type="PANTHER" id="PTHR36928:SF1">
    <property type="entry name" value="PHOSPHATASE YCDX-RELATED"/>
    <property type="match status" value="1"/>
</dbReference>
<dbReference type="SUPFAM" id="SSF89550">
    <property type="entry name" value="PHP domain-like"/>
    <property type="match status" value="1"/>
</dbReference>
<dbReference type="STRING" id="159292.SAMN05192546_104277"/>
<dbReference type="InterPro" id="IPR003141">
    <property type="entry name" value="Pol/His_phosphatase_N"/>
</dbReference>
<protein>
    <submittedName>
        <fullName evidence="2">Putative hydrolase</fullName>
    </submittedName>
</protein>
<dbReference type="GO" id="GO:0042578">
    <property type="term" value="F:phosphoric ester hydrolase activity"/>
    <property type="evidence" value="ECO:0007669"/>
    <property type="project" value="TreeGrafter"/>
</dbReference>
<dbReference type="Gene3D" id="3.20.20.140">
    <property type="entry name" value="Metal-dependent hydrolases"/>
    <property type="match status" value="1"/>
</dbReference>
<dbReference type="RefSeq" id="WP_093312865.1">
    <property type="nucleotide sequence ID" value="NZ_FNPV01000004.1"/>
</dbReference>